<dbReference type="EMBL" id="JAFDST010000002">
    <property type="protein sequence ID" value="MBP1081702.1"/>
    <property type="molecule type" value="Genomic_DNA"/>
</dbReference>
<protein>
    <submittedName>
        <fullName evidence="2">Pimeloyl-ACP methyl ester carboxylesterase</fullName>
    </submittedName>
</protein>
<accession>A0ABS4CXL7</accession>
<sequence>MTKNHEKMVQANGVELCAETFGSPKDPAILLISGAPLSCSMHWWDNDFCERLAESSRFVIRYDLRDFGRSVNYEPGDPRYSLRDLAADAVGLLDHFGLAKAHFVGFAIGGWISQLATLDYPDRVASLTLISTRPTAHGANDPDLPEHSNKFMAKLRGMADPDWSNRSEVIDYIVNFGHALSNSQFFDKTTKHSLADRIFDRTVNIASSMKNPPLIKKGDRWRERLGEVTAPTLVVHGTEDPFFPYGNALALEKEIPGAKLITLEQIGHELPKTVWDIVIPAILQHTD</sequence>
<dbReference type="InterPro" id="IPR050471">
    <property type="entry name" value="AB_hydrolase"/>
</dbReference>
<reference evidence="2 3" key="1">
    <citation type="submission" date="2021-01" db="EMBL/GenBank/DDBJ databases">
        <title>Genomic Encyclopedia of Type Strains, Phase IV (KMG-IV): sequencing the most valuable type-strain genomes for metagenomic binning, comparative biology and taxonomic classification.</title>
        <authorList>
            <person name="Goeker M."/>
        </authorList>
    </citation>
    <scope>NUCLEOTIDE SEQUENCE [LARGE SCALE GENOMIC DNA]</scope>
    <source>
        <strain evidence="2 3">DSM 103394</strain>
    </source>
</reference>
<dbReference type="PRINTS" id="PR00111">
    <property type="entry name" value="ABHYDROLASE"/>
</dbReference>
<evidence type="ECO:0000259" key="1">
    <source>
        <dbReference type="Pfam" id="PF00561"/>
    </source>
</evidence>
<dbReference type="Pfam" id="PF00561">
    <property type="entry name" value="Abhydrolase_1"/>
    <property type="match status" value="1"/>
</dbReference>
<dbReference type="PANTHER" id="PTHR43433">
    <property type="entry name" value="HYDROLASE, ALPHA/BETA FOLD FAMILY PROTEIN"/>
    <property type="match status" value="1"/>
</dbReference>
<proteinExistence type="predicted"/>
<feature type="domain" description="AB hydrolase-1" evidence="1">
    <location>
        <begin position="27"/>
        <end position="269"/>
    </location>
</feature>
<dbReference type="InterPro" id="IPR029058">
    <property type="entry name" value="AB_hydrolase_fold"/>
</dbReference>
<evidence type="ECO:0000313" key="3">
    <source>
        <dbReference type="Proteomes" id="UP000674416"/>
    </source>
</evidence>
<dbReference type="InterPro" id="IPR000073">
    <property type="entry name" value="AB_hydrolase_1"/>
</dbReference>
<keyword evidence="3" id="KW-1185">Reference proteome</keyword>
<dbReference type="PANTHER" id="PTHR43433:SF5">
    <property type="entry name" value="AB HYDROLASE-1 DOMAIN-CONTAINING PROTEIN"/>
    <property type="match status" value="1"/>
</dbReference>
<dbReference type="RefSeq" id="WP_211086144.1">
    <property type="nucleotide sequence ID" value="NZ_JAFDST010000002.1"/>
</dbReference>
<comment type="caution">
    <text evidence="2">The sequence shown here is derived from an EMBL/GenBank/DDBJ whole genome shotgun (WGS) entry which is preliminary data.</text>
</comment>
<dbReference type="Proteomes" id="UP000674416">
    <property type="component" value="Unassembled WGS sequence"/>
</dbReference>
<organism evidence="2 3">
    <name type="scientific">Bacillus capparidis</name>
    <dbReference type="NCBI Taxonomy" id="1840411"/>
    <lineage>
        <taxon>Bacteria</taxon>
        <taxon>Bacillati</taxon>
        <taxon>Bacillota</taxon>
        <taxon>Bacilli</taxon>
        <taxon>Bacillales</taxon>
        <taxon>Bacillaceae</taxon>
        <taxon>Bacillus</taxon>
    </lineage>
</organism>
<name>A0ABS4CXL7_9BACI</name>
<gene>
    <name evidence="2" type="ORF">JOC74_002195</name>
</gene>
<evidence type="ECO:0000313" key="2">
    <source>
        <dbReference type="EMBL" id="MBP1081702.1"/>
    </source>
</evidence>
<dbReference type="Gene3D" id="3.40.50.1820">
    <property type="entry name" value="alpha/beta hydrolase"/>
    <property type="match status" value="1"/>
</dbReference>
<dbReference type="SUPFAM" id="SSF53474">
    <property type="entry name" value="alpha/beta-Hydrolases"/>
    <property type="match status" value="1"/>
</dbReference>